<dbReference type="SUPFAM" id="SSF51905">
    <property type="entry name" value="FAD/NAD(P)-binding domain"/>
    <property type="match status" value="1"/>
</dbReference>
<name>A0A6A5Y047_9PLEO</name>
<evidence type="ECO:0000256" key="2">
    <source>
        <dbReference type="ARBA" id="ARBA00023002"/>
    </source>
</evidence>
<accession>A0A6A5Y047</accession>
<dbReference type="OrthoDB" id="7777654at2759"/>
<keyword evidence="5" id="KW-1185">Reference proteome</keyword>
<dbReference type="Gene3D" id="1.10.10.1620">
    <property type="match status" value="1"/>
</dbReference>
<sequence>MTTDFSIRAAYAQKILREHVLQKFNLQHGTNRDELPELPPQNSAPKAPPIPGTIGIIGAGTAGLQVALILLACNITNFEMLEASDDVGGRAHTIKFPKDETCPHNYYDAGAMRIPDIGGMDRHVYNWLGLREKKVTYNYTNKKEPSMYLYQSNIGDVEKRNAKIDERFKNVMRAKGVGEGFLNAKTETEFEAAFEEFLDGLKDNFSTRSFLMTGLGLIDPFRRLFSYGETVVAETFETSTGLFDQALLETIIDFCDFEATKDVKWYRMEGGMSTVPYAMRDYILKQTPNAIEWNAPVVALADSGSMITATLQNGTKRQYTYVFNTTPMSCLGQMDLSGLNIGPLSAMSTIDQNPLTAIRTLAYDRATKVAIKFKTPWWETIVPDGGVSNTDLPIGNVVYPSWNDGSDTPHVIIVSYTWAQDATRMASLITDASKSGEYNPDDYLVQLCFRDLALLWKDHGGPSASDLEKSYEAHSAWSWSQNPWSCGAYALFAPGQFKHMYNTFTKPLCNNKLMVCGEAISAHHAWISGALDSAYNACLAWAHAIDSTGGLANAITATPFGGGKDHDTKEYDSNLWRHHVALS</sequence>
<dbReference type="SUPFAM" id="SSF54373">
    <property type="entry name" value="FAD-linked reductases, C-terminal domain"/>
    <property type="match status" value="1"/>
</dbReference>
<gene>
    <name evidence="4" type="ORF">BU24DRAFT_458344</name>
</gene>
<dbReference type="GO" id="GO:0006338">
    <property type="term" value="P:chromatin remodeling"/>
    <property type="evidence" value="ECO:0007669"/>
    <property type="project" value="TreeGrafter"/>
</dbReference>
<dbReference type="GO" id="GO:0050660">
    <property type="term" value="F:flavin adenine dinucleotide binding"/>
    <property type="evidence" value="ECO:0007669"/>
    <property type="project" value="TreeGrafter"/>
</dbReference>
<dbReference type="EMBL" id="ML978067">
    <property type="protein sequence ID" value="KAF2018586.1"/>
    <property type="molecule type" value="Genomic_DNA"/>
</dbReference>
<dbReference type="Pfam" id="PF01593">
    <property type="entry name" value="Amino_oxidase"/>
    <property type="match status" value="1"/>
</dbReference>
<dbReference type="GO" id="GO:0016491">
    <property type="term" value="F:oxidoreductase activity"/>
    <property type="evidence" value="ECO:0007669"/>
    <property type="project" value="UniProtKB-KW"/>
</dbReference>
<dbReference type="InterPro" id="IPR050281">
    <property type="entry name" value="Flavin_monoamine_oxidase"/>
</dbReference>
<dbReference type="Gene3D" id="3.90.660.10">
    <property type="match status" value="1"/>
</dbReference>
<dbReference type="PANTHER" id="PTHR10742">
    <property type="entry name" value="FLAVIN MONOAMINE OXIDASE"/>
    <property type="match status" value="1"/>
</dbReference>
<proteinExistence type="inferred from homology"/>
<evidence type="ECO:0000259" key="3">
    <source>
        <dbReference type="Pfam" id="PF01593"/>
    </source>
</evidence>
<dbReference type="InterPro" id="IPR036188">
    <property type="entry name" value="FAD/NAD-bd_sf"/>
</dbReference>
<keyword evidence="2" id="KW-0560">Oxidoreductase</keyword>
<dbReference type="RefSeq" id="XP_033386925.1">
    <property type="nucleotide sequence ID" value="XM_033531625.1"/>
</dbReference>
<dbReference type="Proteomes" id="UP000799778">
    <property type="component" value="Unassembled WGS sequence"/>
</dbReference>
<evidence type="ECO:0000256" key="1">
    <source>
        <dbReference type="ARBA" id="ARBA00005995"/>
    </source>
</evidence>
<feature type="domain" description="Amine oxidase" evidence="3">
    <location>
        <begin position="62"/>
        <end position="538"/>
    </location>
</feature>
<protein>
    <submittedName>
        <fullName evidence="4">FAD/NAD(P)-binding domain-containing protein</fullName>
    </submittedName>
</protein>
<dbReference type="InterPro" id="IPR002937">
    <property type="entry name" value="Amino_oxidase"/>
</dbReference>
<dbReference type="PANTHER" id="PTHR10742:SF386">
    <property type="entry name" value="LYSINE-SPECIFIC HISTONE DEMETHYLASE 1A"/>
    <property type="match status" value="1"/>
</dbReference>
<reference evidence="4" key="1">
    <citation type="journal article" date="2020" name="Stud. Mycol.">
        <title>101 Dothideomycetes genomes: a test case for predicting lifestyles and emergence of pathogens.</title>
        <authorList>
            <person name="Haridas S."/>
            <person name="Albert R."/>
            <person name="Binder M."/>
            <person name="Bloem J."/>
            <person name="Labutti K."/>
            <person name="Salamov A."/>
            <person name="Andreopoulos B."/>
            <person name="Baker S."/>
            <person name="Barry K."/>
            <person name="Bills G."/>
            <person name="Bluhm B."/>
            <person name="Cannon C."/>
            <person name="Castanera R."/>
            <person name="Culley D."/>
            <person name="Daum C."/>
            <person name="Ezra D."/>
            <person name="Gonzalez J."/>
            <person name="Henrissat B."/>
            <person name="Kuo A."/>
            <person name="Liang C."/>
            <person name="Lipzen A."/>
            <person name="Lutzoni F."/>
            <person name="Magnuson J."/>
            <person name="Mondo S."/>
            <person name="Nolan M."/>
            <person name="Ohm R."/>
            <person name="Pangilinan J."/>
            <person name="Park H.-J."/>
            <person name="Ramirez L."/>
            <person name="Alfaro M."/>
            <person name="Sun H."/>
            <person name="Tritt A."/>
            <person name="Yoshinaga Y."/>
            <person name="Zwiers L.-H."/>
            <person name="Turgeon B."/>
            <person name="Goodwin S."/>
            <person name="Spatafora J."/>
            <person name="Crous P."/>
            <person name="Grigoriev I."/>
        </authorList>
    </citation>
    <scope>NUCLEOTIDE SEQUENCE</scope>
    <source>
        <strain evidence="4">CBS 175.79</strain>
    </source>
</reference>
<evidence type="ECO:0000313" key="5">
    <source>
        <dbReference type="Proteomes" id="UP000799778"/>
    </source>
</evidence>
<comment type="similarity">
    <text evidence="1">Belongs to the flavin monoamine oxidase family.</text>
</comment>
<dbReference type="AlphaFoldDB" id="A0A6A5Y047"/>
<evidence type="ECO:0000313" key="4">
    <source>
        <dbReference type="EMBL" id="KAF2018586.1"/>
    </source>
</evidence>
<dbReference type="GO" id="GO:0003682">
    <property type="term" value="F:chromatin binding"/>
    <property type="evidence" value="ECO:0007669"/>
    <property type="project" value="TreeGrafter"/>
</dbReference>
<dbReference type="GeneID" id="54289022"/>
<organism evidence="4 5">
    <name type="scientific">Aaosphaeria arxii CBS 175.79</name>
    <dbReference type="NCBI Taxonomy" id="1450172"/>
    <lineage>
        <taxon>Eukaryota</taxon>
        <taxon>Fungi</taxon>
        <taxon>Dikarya</taxon>
        <taxon>Ascomycota</taxon>
        <taxon>Pezizomycotina</taxon>
        <taxon>Dothideomycetes</taxon>
        <taxon>Pleosporomycetidae</taxon>
        <taxon>Pleosporales</taxon>
        <taxon>Pleosporales incertae sedis</taxon>
        <taxon>Aaosphaeria</taxon>
    </lineage>
</organism>
<dbReference type="Gene3D" id="3.50.50.60">
    <property type="entry name" value="FAD/NAD(P)-binding domain"/>
    <property type="match status" value="1"/>
</dbReference>